<dbReference type="Gene3D" id="1.10.150.80">
    <property type="entry name" value="HRDC domain"/>
    <property type="match status" value="2"/>
</dbReference>
<evidence type="ECO:0000259" key="7">
    <source>
        <dbReference type="PROSITE" id="PS50967"/>
    </source>
</evidence>
<comment type="subcellular location">
    <subcellularLocation>
        <location evidence="6">Cytoplasm</location>
    </subcellularLocation>
</comment>
<dbReference type="InterPro" id="IPR051086">
    <property type="entry name" value="RNase_D-like"/>
</dbReference>
<sequence length="392" mass="44777">MNTPMPKEIQNLPHFTIVTTDEALKRVCAQAAQKSVVALDTEFIRIRSYYPKLGLIQLYDGEQVSLIDPITITDFSPFVALLANANVTKVLHACFEDLEVFQQTFQQCPAPMYDTQLMANFLGFPNSTGFATLIQHYFHLTLDKGASRTDWLARPLSEQQLRYAAADVWYLLPLFYKMEAELSSTSWLDAAKQDSAILCQLRNQEKNAHHAYFSIPNAWKLNPEELARLHLLAKWRQEEAIRRDLALNFVVKSDSLWAVAKYAPKHTSDLLALGLHQSEVRIHGKKLLLLVEQAKRLSPESYPPKIKRLVDDPRYKFAIKQLQKGLKEVAPIGLAPEVLASKKSLENLLAWQWAEDKTTLSQPELLKGWRKEYGEKLLMKLDGRECCHTEST</sequence>
<dbReference type="Pfam" id="PF21293">
    <property type="entry name" value="RNAseD_HRDC_C"/>
    <property type="match status" value="1"/>
</dbReference>
<keyword evidence="1 6" id="KW-0963">Cytoplasm</keyword>
<dbReference type="OrthoDB" id="9800549at2"/>
<proteinExistence type="inferred from homology"/>
<dbReference type="PANTHER" id="PTHR47649">
    <property type="entry name" value="RIBONUCLEASE D"/>
    <property type="match status" value="1"/>
</dbReference>
<keyword evidence="2 6" id="KW-0819">tRNA processing</keyword>
<dbReference type="InterPro" id="IPR036397">
    <property type="entry name" value="RNaseH_sf"/>
</dbReference>
<dbReference type="CDD" id="cd06142">
    <property type="entry name" value="RNaseD_exo"/>
    <property type="match status" value="1"/>
</dbReference>
<keyword evidence="9" id="KW-1185">Reference proteome</keyword>
<evidence type="ECO:0000256" key="6">
    <source>
        <dbReference type="HAMAP-Rule" id="MF_01899"/>
    </source>
</evidence>
<comment type="caution">
    <text evidence="8">The sequence shown here is derived from an EMBL/GenBank/DDBJ whole genome shotgun (WGS) entry which is preliminary data.</text>
</comment>
<dbReference type="GO" id="GO:0033890">
    <property type="term" value="F:ribonuclease D activity"/>
    <property type="evidence" value="ECO:0007669"/>
    <property type="project" value="UniProtKB-UniRule"/>
</dbReference>
<name>A0A2M8S241_9PAST</name>
<dbReference type="SUPFAM" id="SSF53098">
    <property type="entry name" value="Ribonuclease H-like"/>
    <property type="match status" value="1"/>
</dbReference>
<dbReference type="InterPro" id="IPR006292">
    <property type="entry name" value="RNase_D"/>
</dbReference>
<dbReference type="GO" id="GO:0042780">
    <property type="term" value="P:tRNA 3'-end processing"/>
    <property type="evidence" value="ECO:0007669"/>
    <property type="project" value="UniProtKB-UniRule"/>
</dbReference>
<dbReference type="GO" id="GO:0008408">
    <property type="term" value="F:3'-5' exonuclease activity"/>
    <property type="evidence" value="ECO:0007669"/>
    <property type="project" value="InterPro"/>
</dbReference>
<reference evidence="8 9" key="1">
    <citation type="submission" date="2017-11" db="EMBL/GenBank/DDBJ databases">
        <title>Reclassification of Bisgaard taxon 7 as Conservatibacter flavescens gen. nov., sp. nov.</title>
        <authorList>
            <person name="Christensen H."/>
        </authorList>
    </citation>
    <scope>NUCLEOTIDE SEQUENCE [LARGE SCALE GENOMIC DNA]</scope>
    <source>
        <strain evidence="8 9">7_4</strain>
    </source>
</reference>
<evidence type="ECO:0000256" key="2">
    <source>
        <dbReference type="ARBA" id="ARBA00022694"/>
    </source>
</evidence>
<dbReference type="GO" id="GO:0003676">
    <property type="term" value="F:nucleic acid binding"/>
    <property type="evidence" value="ECO:0007669"/>
    <property type="project" value="InterPro"/>
</dbReference>
<feature type="domain" description="HRDC" evidence="7">
    <location>
        <begin position="222"/>
        <end position="301"/>
    </location>
</feature>
<dbReference type="Pfam" id="PF00570">
    <property type="entry name" value="HRDC"/>
    <property type="match status" value="1"/>
</dbReference>
<dbReference type="PROSITE" id="PS50967">
    <property type="entry name" value="HRDC"/>
    <property type="match status" value="1"/>
</dbReference>
<comment type="similarity">
    <text evidence="6">Belongs to the RNase D family.</text>
</comment>
<dbReference type="AlphaFoldDB" id="A0A2M8S241"/>
<dbReference type="PANTHER" id="PTHR47649:SF1">
    <property type="entry name" value="RIBONUCLEASE D"/>
    <property type="match status" value="1"/>
</dbReference>
<dbReference type="InterPro" id="IPR002121">
    <property type="entry name" value="HRDC_dom"/>
</dbReference>
<evidence type="ECO:0000313" key="9">
    <source>
        <dbReference type="Proteomes" id="UP000229329"/>
    </source>
</evidence>
<evidence type="ECO:0000256" key="1">
    <source>
        <dbReference type="ARBA" id="ARBA00022490"/>
    </source>
</evidence>
<evidence type="ECO:0000313" key="8">
    <source>
        <dbReference type="EMBL" id="PJG85195.1"/>
    </source>
</evidence>
<keyword evidence="3 6" id="KW-0540">Nuclease</keyword>
<dbReference type="EC" id="3.1.13.5" evidence="6"/>
<keyword evidence="5 6" id="KW-0269">Exonuclease</keyword>
<dbReference type="Gene3D" id="3.30.420.10">
    <property type="entry name" value="Ribonuclease H-like superfamily/Ribonuclease H"/>
    <property type="match status" value="1"/>
</dbReference>
<dbReference type="InterPro" id="IPR010997">
    <property type="entry name" value="HRDC-like_sf"/>
</dbReference>
<dbReference type="Proteomes" id="UP000229329">
    <property type="component" value="Unassembled WGS sequence"/>
</dbReference>
<comment type="cofactor">
    <cofactor evidence="6">
        <name>a divalent metal cation</name>
        <dbReference type="ChEBI" id="CHEBI:60240"/>
    </cofactor>
</comment>
<dbReference type="InterPro" id="IPR044876">
    <property type="entry name" value="HRDC_dom_sf"/>
</dbReference>
<dbReference type="InterPro" id="IPR012337">
    <property type="entry name" value="RNaseH-like_sf"/>
</dbReference>
<accession>A0A2M8S241</accession>
<comment type="function">
    <text evidence="6">Exonuclease involved in the 3' processing of various precursor tRNAs. Initiates hydrolysis at the 3'-terminus of an RNA molecule and releases 5'-mononucleotides.</text>
</comment>
<dbReference type="HAMAP" id="MF_01899">
    <property type="entry name" value="RNase_D"/>
    <property type="match status" value="1"/>
</dbReference>
<dbReference type="NCBIfam" id="TIGR01388">
    <property type="entry name" value="rnd"/>
    <property type="match status" value="1"/>
</dbReference>
<dbReference type="Pfam" id="PF01612">
    <property type="entry name" value="DNA_pol_A_exo1"/>
    <property type="match status" value="1"/>
</dbReference>
<dbReference type="InterPro" id="IPR048579">
    <property type="entry name" value="RNAseD_HRDC_C"/>
</dbReference>
<protein>
    <recommendedName>
        <fullName evidence="6">Ribonuclease D</fullName>
        <shortName evidence="6">RNase D</shortName>
        <ecNumber evidence="6">3.1.13.5</ecNumber>
    </recommendedName>
</protein>
<evidence type="ECO:0000256" key="4">
    <source>
        <dbReference type="ARBA" id="ARBA00022801"/>
    </source>
</evidence>
<dbReference type="InterPro" id="IPR002562">
    <property type="entry name" value="3'-5'_exonuclease_dom"/>
</dbReference>
<gene>
    <name evidence="6 8" type="primary">rnd</name>
    <name evidence="8" type="ORF">CVP05_08030</name>
</gene>
<dbReference type="GO" id="GO:0005737">
    <property type="term" value="C:cytoplasm"/>
    <property type="evidence" value="ECO:0007669"/>
    <property type="project" value="UniProtKB-SubCell"/>
</dbReference>
<evidence type="ECO:0000256" key="3">
    <source>
        <dbReference type="ARBA" id="ARBA00022722"/>
    </source>
</evidence>
<comment type="catalytic activity">
    <reaction evidence="6">
        <text>Exonucleolytic cleavage that removes extra residues from the 3'-terminus of tRNA to produce 5'-mononucleotides.</text>
        <dbReference type="EC" id="3.1.13.5"/>
    </reaction>
</comment>
<keyword evidence="4 6" id="KW-0378">Hydrolase</keyword>
<dbReference type="EMBL" id="PHHA01000018">
    <property type="protein sequence ID" value="PJG85195.1"/>
    <property type="molecule type" value="Genomic_DNA"/>
</dbReference>
<dbReference type="SUPFAM" id="SSF47819">
    <property type="entry name" value="HRDC-like"/>
    <property type="match status" value="2"/>
</dbReference>
<evidence type="ECO:0000256" key="5">
    <source>
        <dbReference type="ARBA" id="ARBA00022839"/>
    </source>
</evidence>
<organism evidence="8 9">
    <name type="scientific">Conservatibacter flavescens</name>
    <dbReference type="NCBI Taxonomy" id="28161"/>
    <lineage>
        <taxon>Bacteria</taxon>
        <taxon>Pseudomonadati</taxon>
        <taxon>Pseudomonadota</taxon>
        <taxon>Gammaproteobacteria</taxon>
        <taxon>Pasteurellales</taxon>
        <taxon>Pasteurellaceae</taxon>
        <taxon>Conservatibacter</taxon>
    </lineage>
</organism>
<dbReference type="SMART" id="SM00341">
    <property type="entry name" value="HRDC"/>
    <property type="match status" value="1"/>
</dbReference>
<dbReference type="GO" id="GO:0000166">
    <property type="term" value="F:nucleotide binding"/>
    <property type="evidence" value="ECO:0007669"/>
    <property type="project" value="InterPro"/>
</dbReference>
<dbReference type="SMART" id="SM00474">
    <property type="entry name" value="35EXOc"/>
    <property type="match status" value="1"/>
</dbReference>